<keyword evidence="12" id="KW-1185">Reference proteome</keyword>
<accession>A0A6P8PQK1</accession>
<proteinExistence type="inferred from homology"/>
<evidence type="ECO:0000256" key="2">
    <source>
        <dbReference type="ARBA" id="ARBA00004922"/>
    </source>
</evidence>
<dbReference type="PANTHER" id="PTHR19297">
    <property type="entry name" value="GLYCOSYLTRANSFERASE 14 FAMILY MEMBER"/>
    <property type="match status" value="1"/>
</dbReference>
<dbReference type="InterPro" id="IPR003406">
    <property type="entry name" value="Glyco_trans_14"/>
</dbReference>
<evidence type="ECO:0000256" key="7">
    <source>
        <dbReference type="ARBA" id="ARBA00022989"/>
    </source>
</evidence>
<feature type="signal peptide" evidence="11">
    <location>
        <begin position="1"/>
        <end position="26"/>
    </location>
</feature>
<reference evidence="13" key="1">
    <citation type="submission" date="2025-08" db="UniProtKB">
        <authorList>
            <consortium name="RefSeq"/>
        </authorList>
    </citation>
    <scope>IDENTIFICATION</scope>
</reference>
<dbReference type="PANTHER" id="PTHR19297:SF183">
    <property type="entry name" value="N-ACETYLLACTOSAMINIDE BETA-1,6-N-ACETYLGLUCOSAMINYL-TRANSFERASE"/>
    <property type="match status" value="1"/>
</dbReference>
<dbReference type="CTD" id="2651"/>
<evidence type="ECO:0000256" key="4">
    <source>
        <dbReference type="ARBA" id="ARBA00022679"/>
    </source>
</evidence>
<dbReference type="KEGG" id="gsh:117355726"/>
<keyword evidence="3" id="KW-0328">Glycosyltransferase</keyword>
<dbReference type="OrthoDB" id="2019572at2759"/>
<dbReference type="GO" id="GO:0007179">
    <property type="term" value="P:transforming growth factor beta receptor signaling pathway"/>
    <property type="evidence" value="ECO:0007669"/>
    <property type="project" value="TreeGrafter"/>
</dbReference>
<keyword evidence="11" id="KW-0732">Signal</keyword>
<evidence type="ECO:0000256" key="6">
    <source>
        <dbReference type="ARBA" id="ARBA00022968"/>
    </source>
</evidence>
<evidence type="ECO:0000256" key="10">
    <source>
        <dbReference type="ARBA" id="ARBA00038150"/>
    </source>
</evidence>
<evidence type="ECO:0000256" key="5">
    <source>
        <dbReference type="ARBA" id="ARBA00022692"/>
    </source>
</evidence>
<evidence type="ECO:0000256" key="1">
    <source>
        <dbReference type="ARBA" id="ARBA00004323"/>
    </source>
</evidence>
<keyword evidence="8" id="KW-0472">Membrane</keyword>
<gene>
    <name evidence="13" type="primary">GCNT2</name>
</gene>
<dbReference type="InParanoid" id="A0A6P8PQK1"/>
<comment type="similarity">
    <text evidence="10">Belongs to the glycosyltransferase 14 family.</text>
</comment>
<organism evidence="12 13">
    <name type="scientific">Geotrypetes seraphini</name>
    <name type="common">Gaboon caecilian</name>
    <name type="synonym">Caecilia seraphini</name>
    <dbReference type="NCBI Taxonomy" id="260995"/>
    <lineage>
        <taxon>Eukaryota</taxon>
        <taxon>Metazoa</taxon>
        <taxon>Chordata</taxon>
        <taxon>Craniata</taxon>
        <taxon>Vertebrata</taxon>
        <taxon>Euteleostomi</taxon>
        <taxon>Amphibia</taxon>
        <taxon>Gymnophiona</taxon>
        <taxon>Geotrypetes</taxon>
    </lineage>
</organism>
<evidence type="ECO:0000256" key="3">
    <source>
        <dbReference type="ARBA" id="ARBA00022676"/>
    </source>
</evidence>
<evidence type="ECO:0000256" key="8">
    <source>
        <dbReference type="ARBA" id="ARBA00023136"/>
    </source>
</evidence>
<evidence type="ECO:0000256" key="9">
    <source>
        <dbReference type="ARBA" id="ARBA00023180"/>
    </source>
</evidence>
<feature type="chain" id="PRO_5028055539" evidence="11">
    <location>
        <begin position="27"/>
        <end position="419"/>
    </location>
</feature>
<keyword evidence="9" id="KW-0325">Glycoprotein</keyword>
<dbReference type="GeneID" id="117355726"/>
<keyword evidence="6" id="KW-0735">Signal-anchor</keyword>
<evidence type="ECO:0000313" key="12">
    <source>
        <dbReference type="Proteomes" id="UP000515159"/>
    </source>
</evidence>
<sequence length="419" mass="47123">MSCWMRCAFLAPVLLVVSLFLLYARLEERKPRLAANQQHRANSTSERRELVATCAALLQGETAPTRAAGDGDPAVILEPAPAGVPCGEYVTESHYVTKPLSAEEAAFPLAYVLTLHHEFRTFERLFRAIYAPQNIYCLHVDERAPAAFQKAVRELAACFPNAFLVSRAEPVVYAGISRLLADVNCLRDLHASAAPWRYVLNVCGQDFPLKTNREIVRHLKAFQGHNLTPGVLPPAHAVPRTKYVHREHIAASVPSMLRTQTLKVPPPHNITIFFGSAYVALSRDFARFVLEDPMAIDLLRWSKDTYSPDEHFWVTLNRIPGVPGSMPEAKWEGDLRAVKWSDVKDHGGCHAALKCILRTWLNSAAATIQLWKGQMITILSWERRDIADLDSQHGRHFQLIWEPFWNTLTPVARSQVLNC</sequence>
<dbReference type="RefSeq" id="XP_033790582.1">
    <property type="nucleotide sequence ID" value="XM_033934691.1"/>
</dbReference>
<keyword evidence="5" id="KW-0812">Transmembrane</keyword>
<evidence type="ECO:0000313" key="13">
    <source>
        <dbReference type="RefSeq" id="XP_033790582.1"/>
    </source>
</evidence>
<protein>
    <submittedName>
        <fullName evidence="13">N-acetyllactosaminide beta-1,6-N-acetylglucosaminyl-transferase isoform X1</fullName>
    </submittedName>
</protein>
<dbReference type="Proteomes" id="UP000515159">
    <property type="component" value="Chromosome 2"/>
</dbReference>
<keyword evidence="4" id="KW-0808">Transferase</keyword>
<dbReference type="GO" id="GO:0000139">
    <property type="term" value="C:Golgi membrane"/>
    <property type="evidence" value="ECO:0007669"/>
    <property type="project" value="UniProtKB-SubCell"/>
</dbReference>
<evidence type="ECO:0000256" key="11">
    <source>
        <dbReference type="SAM" id="SignalP"/>
    </source>
</evidence>
<dbReference type="GO" id="GO:0008375">
    <property type="term" value="F:acetylglucosaminyltransferase activity"/>
    <property type="evidence" value="ECO:0007669"/>
    <property type="project" value="TreeGrafter"/>
</dbReference>
<keyword evidence="7" id="KW-1133">Transmembrane helix</keyword>
<comment type="subcellular location">
    <subcellularLocation>
        <location evidence="1">Golgi apparatus membrane</location>
        <topology evidence="1">Single-pass type II membrane protein</topology>
    </subcellularLocation>
</comment>
<name>A0A6P8PQK1_GEOSA</name>
<dbReference type="Pfam" id="PF02485">
    <property type="entry name" value="Branch"/>
    <property type="match status" value="1"/>
</dbReference>
<comment type="pathway">
    <text evidence="2">Protein modification; protein glycosylation.</text>
</comment>
<dbReference type="AlphaFoldDB" id="A0A6P8PQK1"/>